<evidence type="ECO:0000313" key="13">
    <source>
        <dbReference type="Proteomes" id="UP000278143"/>
    </source>
</evidence>
<proteinExistence type="inferred from homology"/>
<dbReference type="PANTHER" id="PTHR13403:SF6">
    <property type="entry name" value="SNURPORTIN-1"/>
    <property type="match status" value="1"/>
</dbReference>
<evidence type="ECO:0000256" key="5">
    <source>
        <dbReference type="ARBA" id="ARBA00016034"/>
    </source>
</evidence>
<keyword evidence="13" id="KW-1185">Reference proteome</keyword>
<keyword evidence="8" id="KW-0694">RNA-binding</keyword>
<dbReference type="SUPFAM" id="SSF56091">
    <property type="entry name" value="DNA ligase/mRNA capping enzyme, catalytic domain"/>
    <property type="match status" value="1"/>
</dbReference>
<comment type="subcellular location">
    <subcellularLocation>
        <location evidence="3">Cytoplasm</location>
    </subcellularLocation>
    <subcellularLocation>
        <location evidence="2">Nucleus</location>
    </subcellularLocation>
</comment>
<dbReference type="InterPro" id="IPR047857">
    <property type="entry name" value="Snurportin1_C"/>
</dbReference>
<keyword evidence="9" id="KW-0539">Nucleus</keyword>
<dbReference type="Pfam" id="PF21974">
    <property type="entry name" value="SPN1_m3Gcap_bd"/>
    <property type="match status" value="1"/>
</dbReference>
<comment type="function">
    <text evidence="1">Functions as an U snRNP-specific nuclear import adapter. Involved in the trimethylguanosine (m3G)-cap-dependent nuclear import of U snRNPs. Binds specifically to the terminal m3G-cap U snRNAs.</text>
</comment>
<sequence length="205" mass="23110">MSDAEPRTRGASGKTTRKRTKRQPLMEGEVISMLPLDLAQDWYAVRCPVGKRCSVVSVAGRTISRLRNGTILANFESMLPAGSRAYRGDYCILDCIYVEHTFTYYVLDLMCWKGHPFFNCETEFRVFWLQTQLAELHADAARPSRSSSQQQAYYRFEALAVAEAMPQHLARIVRQLDAPTADDGTRTDGTADYIPPPPLLLLLDS</sequence>
<evidence type="ECO:0000256" key="6">
    <source>
        <dbReference type="ARBA" id="ARBA00022448"/>
    </source>
</evidence>
<evidence type="ECO:0000313" key="12">
    <source>
        <dbReference type="EMBL" id="RKP24112.1"/>
    </source>
</evidence>
<dbReference type="GO" id="GO:0005737">
    <property type="term" value="C:cytoplasm"/>
    <property type="evidence" value="ECO:0007669"/>
    <property type="project" value="UniProtKB-SubCell"/>
</dbReference>
<dbReference type="AlphaFoldDB" id="A0A4P9YX62"/>
<name>A0A4P9YX62_9FUNG</name>
<dbReference type="Gene3D" id="3.30.470.30">
    <property type="entry name" value="DNA ligase/mRNA capping enzyme"/>
    <property type="match status" value="1"/>
</dbReference>
<dbReference type="InterPro" id="IPR017336">
    <property type="entry name" value="Snurportin-1"/>
</dbReference>
<reference evidence="13" key="1">
    <citation type="journal article" date="2018" name="Nat. Microbiol.">
        <title>Leveraging single-cell genomics to expand the fungal tree of life.</title>
        <authorList>
            <person name="Ahrendt S.R."/>
            <person name="Quandt C.A."/>
            <person name="Ciobanu D."/>
            <person name="Clum A."/>
            <person name="Salamov A."/>
            <person name="Andreopoulos B."/>
            <person name="Cheng J.F."/>
            <person name="Woyke T."/>
            <person name="Pelin A."/>
            <person name="Henrissat B."/>
            <person name="Reynolds N.K."/>
            <person name="Benny G.L."/>
            <person name="Smith M.E."/>
            <person name="James T.Y."/>
            <person name="Grigoriev I.V."/>
        </authorList>
    </citation>
    <scope>NUCLEOTIDE SEQUENCE [LARGE SCALE GENOMIC DNA]</scope>
    <source>
        <strain evidence="13">Benny S71-1</strain>
    </source>
</reference>
<evidence type="ECO:0000256" key="1">
    <source>
        <dbReference type="ARBA" id="ARBA00003975"/>
    </source>
</evidence>
<dbReference type="GO" id="GO:0005634">
    <property type="term" value="C:nucleus"/>
    <property type="evidence" value="ECO:0007669"/>
    <property type="project" value="UniProtKB-SubCell"/>
</dbReference>
<evidence type="ECO:0000259" key="11">
    <source>
        <dbReference type="Pfam" id="PF21974"/>
    </source>
</evidence>
<comment type="similarity">
    <text evidence="4">Belongs to the snurportin family.</text>
</comment>
<evidence type="ECO:0000256" key="2">
    <source>
        <dbReference type="ARBA" id="ARBA00004123"/>
    </source>
</evidence>
<evidence type="ECO:0000256" key="3">
    <source>
        <dbReference type="ARBA" id="ARBA00004496"/>
    </source>
</evidence>
<keyword evidence="7" id="KW-0963">Cytoplasm</keyword>
<evidence type="ECO:0000256" key="7">
    <source>
        <dbReference type="ARBA" id="ARBA00022490"/>
    </source>
</evidence>
<gene>
    <name evidence="12" type="ORF">SYNPS1DRAFT_23794</name>
</gene>
<keyword evidence="6" id="KW-0813">Transport</keyword>
<protein>
    <recommendedName>
        <fullName evidence="5">Snurportin-1</fullName>
    </recommendedName>
</protein>
<evidence type="ECO:0000256" key="9">
    <source>
        <dbReference type="ARBA" id="ARBA00023242"/>
    </source>
</evidence>
<dbReference type="PANTHER" id="PTHR13403">
    <property type="entry name" value="SNURPORTIN1 RNUT1 PROTEIN RNA, U TRANSPORTER 1"/>
    <property type="match status" value="1"/>
</dbReference>
<evidence type="ECO:0000256" key="4">
    <source>
        <dbReference type="ARBA" id="ARBA00007540"/>
    </source>
</evidence>
<organism evidence="12 13">
    <name type="scientific">Syncephalis pseudoplumigaleata</name>
    <dbReference type="NCBI Taxonomy" id="1712513"/>
    <lineage>
        <taxon>Eukaryota</taxon>
        <taxon>Fungi</taxon>
        <taxon>Fungi incertae sedis</taxon>
        <taxon>Zoopagomycota</taxon>
        <taxon>Zoopagomycotina</taxon>
        <taxon>Zoopagomycetes</taxon>
        <taxon>Zoopagales</taxon>
        <taxon>Piptocephalidaceae</taxon>
        <taxon>Syncephalis</taxon>
    </lineage>
</organism>
<dbReference type="GO" id="GO:0061015">
    <property type="term" value="P:snRNA import into nucleus"/>
    <property type="evidence" value="ECO:0007669"/>
    <property type="project" value="InterPro"/>
</dbReference>
<feature type="region of interest" description="Disordered" evidence="10">
    <location>
        <begin position="1"/>
        <end position="22"/>
    </location>
</feature>
<dbReference type="Proteomes" id="UP000278143">
    <property type="component" value="Unassembled WGS sequence"/>
</dbReference>
<feature type="domain" description="Snurportin-1 m3G cap-binding" evidence="11">
    <location>
        <begin position="25"/>
        <end position="184"/>
    </location>
</feature>
<accession>A0A4P9YX62</accession>
<dbReference type="GO" id="GO:0003723">
    <property type="term" value="F:RNA binding"/>
    <property type="evidence" value="ECO:0007669"/>
    <property type="project" value="UniProtKB-KW"/>
</dbReference>
<dbReference type="EMBL" id="KZ990441">
    <property type="protein sequence ID" value="RKP24112.1"/>
    <property type="molecule type" value="Genomic_DNA"/>
</dbReference>
<evidence type="ECO:0000256" key="10">
    <source>
        <dbReference type="SAM" id="MobiDB-lite"/>
    </source>
</evidence>
<evidence type="ECO:0000256" key="8">
    <source>
        <dbReference type="ARBA" id="ARBA00022884"/>
    </source>
</evidence>
<dbReference type="OrthoDB" id="10003593at2759"/>